<protein>
    <submittedName>
        <fullName evidence="1">Uncharacterized protein</fullName>
    </submittedName>
</protein>
<accession>A0AAD5MZ66</accession>
<proteinExistence type="predicted"/>
<gene>
    <name evidence="1" type="ORF">KIN20_010579</name>
</gene>
<keyword evidence="2" id="KW-1185">Reference proteome</keyword>
<dbReference type="AlphaFoldDB" id="A0AAD5MZ66"/>
<name>A0AAD5MZ66_PARTN</name>
<comment type="caution">
    <text evidence="1">The sequence shown here is derived from an EMBL/GenBank/DDBJ whole genome shotgun (WGS) entry which is preliminary data.</text>
</comment>
<sequence length="169" mass="19369">MVVRASAMGETRVQRSPEHAMQGEFDAVNALLTVILLRALTHAWEPCAPSRIDKKYINLYGPDNTGFDGSLRYSLLDASLQVVECLNGLYNNSWWPAEKIQRILMEAAITSVYNRVSVFSHHYLSLSSRLVHMWRKDFALINRQIQMFRMRLPFLLLNMATYQSNACAT</sequence>
<evidence type="ECO:0000313" key="2">
    <source>
        <dbReference type="Proteomes" id="UP001196413"/>
    </source>
</evidence>
<dbReference type="Proteomes" id="UP001196413">
    <property type="component" value="Unassembled WGS sequence"/>
</dbReference>
<evidence type="ECO:0000313" key="1">
    <source>
        <dbReference type="EMBL" id="KAJ1353819.1"/>
    </source>
</evidence>
<organism evidence="1 2">
    <name type="scientific">Parelaphostrongylus tenuis</name>
    <name type="common">Meningeal worm</name>
    <dbReference type="NCBI Taxonomy" id="148309"/>
    <lineage>
        <taxon>Eukaryota</taxon>
        <taxon>Metazoa</taxon>
        <taxon>Ecdysozoa</taxon>
        <taxon>Nematoda</taxon>
        <taxon>Chromadorea</taxon>
        <taxon>Rhabditida</taxon>
        <taxon>Rhabditina</taxon>
        <taxon>Rhabditomorpha</taxon>
        <taxon>Strongyloidea</taxon>
        <taxon>Metastrongylidae</taxon>
        <taxon>Parelaphostrongylus</taxon>
    </lineage>
</organism>
<dbReference type="EMBL" id="JAHQIW010001852">
    <property type="protein sequence ID" value="KAJ1353819.1"/>
    <property type="molecule type" value="Genomic_DNA"/>
</dbReference>
<reference evidence="1" key="1">
    <citation type="submission" date="2021-06" db="EMBL/GenBank/DDBJ databases">
        <title>Parelaphostrongylus tenuis whole genome reference sequence.</title>
        <authorList>
            <person name="Garwood T.J."/>
            <person name="Larsen P.A."/>
            <person name="Fountain-Jones N.M."/>
            <person name="Garbe J.R."/>
            <person name="Macchietto M.G."/>
            <person name="Kania S.A."/>
            <person name="Gerhold R.W."/>
            <person name="Richards J.E."/>
            <person name="Wolf T.M."/>
        </authorList>
    </citation>
    <scope>NUCLEOTIDE SEQUENCE</scope>
    <source>
        <strain evidence="1">MNPRO001-30</strain>
        <tissue evidence="1">Meninges</tissue>
    </source>
</reference>